<dbReference type="RefSeq" id="WP_394385763.1">
    <property type="nucleotide sequence ID" value="NZ_JBIGIB010000004.1"/>
</dbReference>
<accession>A0ABW7H1E4</accession>
<organism evidence="1 2">
    <name type="scientific">Pelomonas baiyunensis</name>
    <dbReference type="NCBI Taxonomy" id="3299026"/>
    <lineage>
        <taxon>Bacteria</taxon>
        <taxon>Pseudomonadati</taxon>
        <taxon>Pseudomonadota</taxon>
        <taxon>Betaproteobacteria</taxon>
        <taxon>Burkholderiales</taxon>
        <taxon>Sphaerotilaceae</taxon>
        <taxon>Roseateles</taxon>
    </lineage>
</organism>
<dbReference type="EMBL" id="JBIGIB010000004">
    <property type="protein sequence ID" value="MFG6467889.1"/>
    <property type="molecule type" value="Genomic_DNA"/>
</dbReference>
<keyword evidence="2" id="KW-1185">Reference proteome</keyword>
<evidence type="ECO:0000313" key="1">
    <source>
        <dbReference type="EMBL" id="MFG6467889.1"/>
    </source>
</evidence>
<dbReference type="Pfam" id="PF13376">
    <property type="entry name" value="OmdA"/>
    <property type="match status" value="1"/>
</dbReference>
<evidence type="ECO:0000313" key="2">
    <source>
        <dbReference type="Proteomes" id="UP001606303"/>
    </source>
</evidence>
<reference evidence="1 2" key="1">
    <citation type="submission" date="2024-08" db="EMBL/GenBank/DDBJ databases">
        <authorList>
            <person name="Lu H."/>
        </authorList>
    </citation>
    <scope>NUCLEOTIDE SEQUENCE [LARGE SCALE GENOMIC DNA]</scope>
    <source>
        <strain evidence="1 2">BYS87W</strain>
    </source>
</reference>
<gene>
    <name evidence="1" type="ORF">ACG01O_14785</name>
</gene>
<proteinExistence type="predicted"/>
<protein>
    <submittedName>
        <fullName evidence="1">YdeI family protein</fullName>
    </submittedName>
</protein>
<sequence length="186" mass="21226">MAEPVYFPTPEAFRDWLAVHSAQASELVVGYHKRGTGLPSMTWPESVDEALCVGWIDGVRKRVDELRYQIRFTPRRPTSIWSRVNIDRVAVLTAEGRMTPAGLAAFERRTERRSIVYSYEHPGEVSLPPALEAPFRREAAAWAWFEAQPPGWRRQMLRHVLSAKQAATQQRRLALLMAACAEGRRL</sequence>
<comment type="caution">
    <text evidence="1">The sequence shown here is derived from an EMBL/GenBank/DDBJ whole genome shotgun (WGS) entry which is preliminary data.</text>
</comment>
<name>A0ABW7H1E4_9BURK</name>
<dbReference type="Proteomes" id="UP001606303">
    <property type="component" value="Unassembled WGS sequence"/>
</dbReference>